<name>E3S1W8_PYRTT</name>
<dbReference type="eggNOG" id="ENOG502RVRB">
    <property type="taxonomic scope" value="Eukaryota"/>
</dbReference>
<evidence type="ECO:0000313" key="3">
    <source>
        <dbReference type="Proteomes" id="UP000001067"/>
    </source>
</evidence>
<sequence>MRLVFLAALAAVPATIVAQDMTYTATHCTSHFGYYPIPTGTAGNAAVPTWYQYLTTMSLTSVTTEIRQTVTATANATTQMNMLTTTATVFTTTTSTPAAVVVPALAGFIPMMVGNAPNATPTPIPRIKRHSLSEDNSLQLRKRQTCPNCSGGFWSSRNGTTSSLNRKFIFRVDCLVYETINRTQTMTVMGLPTTVYQAEATALASSTLTVSVTITVTEVLPRATEYAACGVNNVVNRIRGINGKMLMFDRVIYRPAEGFPNEDELVINMTSAAGCCVACQTTPNCAGSFFAPSDLECHLRLTQPPAALPTILASPIYPSGVAYPSGAVYPSGIVFPPGVFPSGTVLPSGTGAPYTITNNTLARRCLLDSPQPSSLPNLTLPAVSDAPYPFFNATYPSSFPTLYPSASGIFPTVTSPSGISAPMSTSGPVNYSNATCGRGSLSLYLGTIQGQEDFPEQYALSFSNGPCGRLSVWPVPVDDLEENWWLD</sequence>
<gene>
    <name evidence="2" type="ORF">PTT_16257</name>
</gene>
<dbReference type="EMBL" id="GL536650">
    <property type="protein sequence ID" value="EFQ88045.1"/>
    <property type="molecule type" value="Genomic_DNA"/>
</dbReference>
<keyword evidence="3" id="KW-1185">Reference proteome</keyword>
<feature type="signal peptide" evidence="1">
    <location>
        <begin position="1"/>
        <end position="18"/>
    </location>
</feature>
<dbReference type="OrthoDB" id="5428787at2759"/>
<evidence type="ECO:0000313" key="2">
    <source>
        <dbReference type="EMBL" id="EFQ88045.1"/>
    </source>
</evidence>
<proteinExistence type="predicted"/>
<accession>E3S1W8</accession>
<dbReference type="KEGG" id="pte:PTT_16257"/>
<feature type="chain" id="PRO_5003179636" description="Apple domain-containing protein" evidence="1">
    <location>
        <begin position="19"/>
        <end position="487"/>
    </location>
</feature>
<dbReference type="HOGENOM" id="CLU_645752_0_0_1"/>
<evidence type="ECO:0000256" key="1">
    <source>
        <dbReference type="SAM" id="SignalP"/>
    </source>
</evidence>
<reference evidence="2 3" key="1">
    <citation type="journal article" date="2010" name="Genome Biol.">
        <title>A first genome assembly of the barley fungal pathogen Pyrenophora teres f. teres.</title>
        <authorList>
            <person name="Ellwood S.R."/>
            <person name="Liu Z."/>
            <person name="Syme R.A."/>
            <person name="Lai Z."/>
            <person name="Hane J.K."/>
            <person name="Keiper F."/>
            <person name="Moffat C.S."/>
            <person name="Oliver R.P."/>
            <person name="Friesen T.L."/>
        </authorList>
    </citation>
    <scope>NUCLEOTIDE SEQUENCE [LARGE SCALE GENOMIC DNA]</scope>
    <source>
        <strain evidence="2 3">0-1</strain>
    </source>
</reference>
<evidence type="ECO:0008006" key="4">
    <source>
        <dbReference type="Google" id="ProtNLM"/>
    </source>
</evidence>
<keyword evidence="1" id="KW-0732">Signal</keyword>
<protein>
    <recommendedName>
        <fullName evidence="4">Apple domain-containing protein</fullName>
    </recommendedName>
</protein>
<dbReference type="Proteomes" id="UP000001067">
    <property type="component" value="Unassembled WGS sequence"/>
</dbReference>
<dbReference type="AlphaFoldDB" id="E3S1W8"/>
<organism evidence="3">
    <name type="scientific">Pyrenophora teres f. teres (strain 0-1)</name>
    <name type="common">Barley net blotch fungus</name>
    <name type="synonym">Drechslera teres f. teres</name>
    <dbReference type="NCBI Taxonomy" id="861557"/>
    <lineage>
        <taxon>Eukaryota</taxon>
        <taxon>Fungi</taxon>
        <taxon>Dikarya</taxon>
        <taxon>Ascomycota</taxon>
        <taxon>Pezizomycotina</taxon>
        <taxon>Dothideomycetes</taxon>
        <taxon>Pleosporomycetidae</taxon>
        <taxon>Pleosporales</taxon>
        <taxon>Pleosporineae</taxon>
        <taxon>Pleosporaceae</taxon>
        <taxon>Pyrenophora</taxon>
    </lineage>
</organism>